<comment type="caution">
    <text evidence="1">The sequence shown here is derived from an EMBL/GenBank/DDBJ whole genome shotgun (WGS) entry which is preliminary data.</text>
</comment>
<protein>
    <submittedName>
        <fullName evidence="1">Uncharacterized protein</fullName>
    </submittedName>
</protein>
<dbReference type="EMBL" id="JBHTIS010000084">
    <property type="protein sequence ID" value="MFD1044598.1"/>
    <property type="molecule type" value="Genomic_DNA"/>
</dbReference>
<evidence type="ECO:0000313" key="2">
    <source>
        <dbReference type="Proteomes" id="UP001597045"/>
    </source>
</evidence>
<name>A0ABW3M225_9PSEU</name>
<dbReference type="Proteomes" id="UP001597045">
    <property type="component" value="Unassembled WGS sequence"/>
</dbReference>
<keyword evidence="2" id="KW-1185">Reference proteome</keyword>
<accession>A0ABW3M225</accession>
<evidence type="ECO:0000313" key="1">
    <source>
        <dbReference type="EMBL" id="MFD1044598.1"/>
    </source>
</evidence>
<reference evidence="2" key="1">
    <citation type="journal article" date="2019" name="Int. J. Syst. Evol. Microbiol.">
        <title>The Global Catalogue of Microorganisms (GCM) 10K type strain sequencing project: providing services to taxonomists for standard genome sequencing and annotation.</title>
        <authorList>
            <consortium name="The Broad Institute Genomics Platform"/>
            <consortium name="The Broad Institute Genome Sequencing Center for Infectious Disease"/>
            <person name="Wu L."/>
            <person name="Ma J."/>
        </authorList>
    </citation>
    <scope>NUCLEOTIDE SEQUENCE [LARGE SCALE GENOMIC DNA]</scope>
    <source>
        <strain evidence="2">JCM 31486</strain>
    </source>
</reference>
<gene>
    <name evidence="1" type="ORF">ACFQ1S_02810</name>
</gene>
<organism evidence="1 2">
    <name type="scientific">Kibdelosporangium lantanae</name>
    <dbReference type="NCBI Taxonomy" id="1497396"/>
    <lineage>
        <taxon>Bacteria</taxon>
        <taxon>Bacillati</taxon>
        <taxon>Actinomycetota</taxon>
        <taxon>Actinomycetes</taxon>
        <taxon>Pseudonocardiales</taxon>
        <taxon>Pseudonocardiaceae</taxon>
        <taxon>Kibdelosporangium</taxon>
    </lineage>
</organism>
<proteinExistence type="predicted"/>
<sequence>MPFCQAHAVVALVSRSTLFCSRPSGGAVPQHLARAGDLGL</sequence>